<dbReference type="RefSeq" id="WP_092220195.1">
    <property type="nucleotide sequence ID" value="NZ_CP030050.1"/>
</dbReference>
<dbReference type="AlphaFoldDB" id="A0AAE7TFI7"/>
<evidence type="ECO:0000313" key="2">
    <source>
        <dbReference type="Proteomes" id="UP000594015"/>
    </source>
</evidence>
<dbReference type="Proteomes" id="UP000594015">
    <property type="component" value="Chromosome"/>
</dbReference>
<proteinExistence type="predicted"/>
<gene>
    <name evidence="1" type="ORF">WN72_11210</name>
</gene>
<name>A0AAE7TFI7_9BRAD</name>
<dbReference type="KEGG" id="barh:WN72_11210"/>
<reference evidence="1 2" key="1">
    <citation type="submission" date="2018-06" db="EMBL/GenBank/DDBJ databases">
        <title>Comparative genomics of Bradyrhizobium nodulating Arachidis hypogaea.</title>
        <authorList>
            <person name="Li Y."/>
        </authorList>
    </citation>
    <scope>NUCLEOTIDE SEQUENCE [LARGE SCALE GENOMIC DNA]</scope>
    <source>
        <strain evidence="1 2">CCBAU 051107</strain>
    </source>
</reference>
<evidence type="ECO:0000313" key="1">
    <source>
        <dbReference type="EMBL" id="QOZ66818.1"/>
    </source>
</evidence>
<accession>A0AAE7TFI7</accession>
<protein>
    <submittedName>
        <fullName evidence="1">Uncharacterized protein</fullName>
    </submittedName>
</protein>
<organism evidence="1 2">
    <name type="scientific">Bradyrhizobium arachidis</name>
    <dbReference type="NCBI Taxonomy" id="858423"/>
    <lineage>
        <taxon>Bacteria</taxon>
        <taxon>Pseudomonadati</taxon>
        <taxon>Pseudomonadota</taxon>
        <taxon>Alphaproteobacteria</taxon>
        <taxon>Hyphomicrobiales</taxon>
        <taxon>Nitrobacteraceae</taxon>
        <taxon>Bradyrhizobium</taxon>
    </lineage>
</organism>
<dbReference type="EMBL" id="CP030050">
    <property type="protein sequence ID" value="QOZ66818.1"/>
    <property type="molecule type" value="Genomic_DNA"/>
</dbReference>
<sequence length="129" mass="14926">MTRMIIVVREVGKLNPEYSLEFDLPEVPRVGSYISINRPDNPEPYSEDMIVEKVWWRLHHPETRAGVSGSDPAKIGKLTEIFVECIQATGPWSSDRWRDMLDARRERGAEIPQFDVARVQVRQDAFKSK</sequence>